<evidence type="ECO:0000313" key="10">
    <source>
        <dbReference type="Proteomes" id="UP001165524"/>
    </source>
</evidence>
<keyword evidence="6 8" id="KW-1133">Transmembrane helix</keyword>
<feature type="transmembrane region" description="Helical" evidence="8">
    <location>
        <begin position="258"/>
        <end position="278"/>
    </location>
</feature>
<keyword evidence="5 8" id="KW-0812">Transmembrane</keyword>
<feature type="transmembrane region" description="Helical" evidence="8">
    <location>
        <begin position="343"/>
        <end position="366"/>
    </location>
</feature>
<evidence type="ECO:0000256" key="5">
    <source>
        <dbReference type="ARBA" id="ARBA00022692"/>
    </source>
</evidence>
<evidence type="ECO:0000313" key="9">
    <source>
        <dbReference type="EMBL" id="MCK0537619.1"/>
    </source>
</evidence>
<comment type="similarity">
    <text evidence="2">Belongs to the BCCT transporter (TC 2.A.15) family.</text>
</comment>
<feature type="transmembrane region" description="Helical" evidence="8">
    <location>
        <begin position="399"/>
        <end position="420"/>
    </location>
</feature>
<dbReference type="Pfam" id="PF02028">
    <property type="entry name" value="BCCT"/>
    <property type="match status" value="1"/>
</dbReference>
<dbReference type="InterPro" id="IPR000060">
    <property type="entry name" value="BCCT_transptr"/>
</dbReference>
<feature type="transmembrane region" description="Helical" evidence="8">
    <location>
        <begin position="135"/>
        <end position="156"/>
    </location>
</feature>
<evidence type="ECO:0000256" key="8">
    <source>
        <dbReference type="SAM" id="Phobius"/>
    </source>
</evidence>
<dbReference type="NCBIfam" id="TIGR00842">
    <property type="entry name" value="bcct"/>
    <property type="match status" value="1"/>
</dbReference>
<evidence type="ECO:0000256" key="4">
    <source>
        <dbReference type="ARBA" id="ARBA00022475"/>
    </source>
</evidence>
<feature type="transmembrane region" description="Helical" evidence="8">
    <location>
        <begin position="313"/>
        <end position="331"/>
    </location>
</feature>
<comment type="subcellular location">
    <subcellularLocation>
        <location evidence="1">Cell membrane</location>
        <topology evidence="1">Multi-pass membrane protein</topology>
    </subcellularLocation>
</comment>
<evidence type="ECO:0000256" key="3">
    <source>
        <dbReference type="ARBA" id="ARBA00022448"/>
    </source>
</evidence>
<keyword evidence="4" id="KW-1003">Cell membrane</keyword>
<dbReference type="RefSeq" id="WP_246951390.1">
    <property type="nucleotide sequence ID" value="NZ_JALKII010000004.1"/>
</dbReference>
<comment type="caution">
    <text evidence="9">The sequence shown here is derived from an EMBL/GenBank/DDBJ whole genome shotgun (WGS) entry which is preliminary data.</text>
</comment>
<accession>A0ABT0E726</accession>
<keyword evidence="10" id="KW-1185">Reference proteome</keyword>
<gene>
    <name evidence="9" type="ORF">MU846_07845</name>
</gene>
<evidence type="ECO:0000256" key="7">
    <source>
        <dbReference type="ARBA" id="ARBA00023136"/>
    </source>
</evidence>
<feature type="transmembrane region" description="Helical" evidence="8">
    <location>
        <begin position="441"/>
        <end position="460"/>
    </location>
</feature>
<dbReference type="PANTHER" id="PTHR30047:SF7">
    <property type="entry name" value="HIGH-AFFINITY CHOLINE TRANSPORT PROTEIN"/>
    <property type="match status" value="1"/>
</dbReference>
<feature type="transmembrane region" description="Helical" evidence="8">
    <location>
        <begin position="7"/>
        <end position="25"/>
    </location>
</feature>
<protein>
    <submittedName>
        <fullName evidence="9">BCCT family transporter</fullName>
    </submittedName>
</protein>
<organism evidence="9 10">
    <name type="scientific">Alcanivorax quisquiliarum</name>
    <dbReference type="NCBI Taxonomy" id="2933565"/>
    <lineage>
        <taxon>Bacteria</taxon>
        <taxon>Pseudomonadati</taxon>
        <taxon>Pseudomonadota</taxon>
        <taxon>Gammaproteobacteria</taxon>
        <taxon>Oceanospirillales</taxon>
        <taxon>Alcanivoracaceae</taxon>
        <taxon>Alcanivorax</taxon>
    </lineage>
</organism>
<feature type="transmembrane region" description="Helical" evidence="8">
    <location>
        <begin position="45"/>
        <end position="64"/>
    </location>
</feature>
<evidence type="ECO:0000256" key="6">
    <source>
        <dbReference type="ARBA" id="ARBA00022989"/>
    </source>
</evidence>
<keyword evidence="3" id="KW-0813">Transport</keyword>
<feature type="transmembrane region" description="Helical" evidence="8">
    <location>
        <begin position="84"/>
        <end position="105"/>
    </location>
</feature>
<evidence type="ECO:0000256" key="2">
    <source>
        <dbReference type="ARBA" id="ARBA00005658"/>
    </source>
</evidence>
<dbReference type="PANTHER" id="PTHR30047">
    <property type="entry name" value="HIGH-AFFINITY CHOLINE TRANSPORT PROTEIN-RELATED"/>
    <property type="match status" value="1"/>
</dbReference>
<proteinExistence type="inferred from homology"/>
<dbReference type="Proteomes" id="UP001165524">
    <property type="component" value="Unassembled WGS sequence"/>
</dbReference>
<evidence type="ECO:0000256" key="1">
    <source>
        <dbReference type="ARBA" id="ARBA00004651"/>
    </source>
</evidence>
<feature type="transmembrane region" description="Helical" evidence="8">
    <location>
        <begin position="228"/>
        <end position="246"/>
    </location>
</feature>
<feature type="transmembrane region" description="Helical" evidence="8">
    <location>
        <begin position="183"/>
        <end position="208"/>
    </location>
</feature>
<sequence length="540" mass="59381">MSASQRVYVISAAIIIALVIAGAAWPDHFADVAGILHHRISQFFGWFYLLAVFAFIVFLLFLAFGRYGKTRLGPQDGTPDYDFFSWLSMLLSAGFGVGLVFYGMAEPMLHYLKPPHGLAEPGTPEAAELALQYSFFHWGVNQWAAFSLVGLIIAFFQFRKGRPGLVSNMVEPMMTKVKRPQPLLDGLNVLAVVATVMGIATSLGLGVLQMNGGLATVFGWSDSFGSKLIILAAMFIVYTASSSSGLDRGIRWLSNLNIGFAILMMLYLLMTGPTLYILDGFINGMGAYIGNFVQMSLTIPPDDESGWMNDFTLFYWAWVIAWSPYVGTFIARISRGRTIQEFVFGVLIVPPLFACVWIAVFGGYALHLETTGLAQLANTVAEDVPSGLFAMFDVLPGSLLLSGLSLLLIFVFLVTSVDSATYIVAQMTDDGSLNPPLHKRLTWGVLISAICITLIAASGLQGLQSASLLVALPFTFVLFLIMLVLLRELAEDRRQLLLDLYHRNDSTPVGADIFEADEISELNVEERIRRRMKVTNPRLK</sequence>
<keyword evidence="7 8" id="KW-0472">Membrane</keyword>
<dbReference type="EMBL" id="JALKII010000004">
    <property type="protein sequence ID" value="MCK0537619.1"/>
    <property type="molecule type" value="Genomic_DNA"/>
</dbReference>
<reference evidence="9" key="1">
    <citation type="submission" date="2022-04" db="EMBL/GenBank/DDBJ databases">
        <title>Alcanivorax sp. CY1518 draft genome sequence.</title>
        <authorList>
            <person name="Zhao G."/>
            <person name="An M."/>
        </authorList>
    </citation>
    <scope>NUCLEOTIDE SEQUENCE</scope>
    <source>
        <strain evidence="9">CY1518</strain>
    </source>
</reference>
<name>A0ABT0E726_9GAMM</name>
<feature type="transmembrane region" description="Helical" evidence="8">
    <location>
        <begin position="466"/>
        <end position="486"/>
    </location>
</feature>